<dbReference type="SMART" id="SM00387">
    <property type="entry name" value="HATPase_c"/>
    <property type="match status" value="1"/>
</dbReference>
<sequence length="203" mass="23312">MFIQAMLDKVKPDEGSFEHDALQRVNRQVNKMTTLIQNLLNNTKLLDGTMELHCERFNLHQLIEEVVFEAKLTLPGYFYILKDCSTAYVYADRLKISQVLDNLISNAAKYSPKGSEITIKCKVEQEKVHLSITDNGIGIAKNEQERLFDRYYRVNNDKIRNISGFGIGLYVVAEILHSHNSKIYLESEENVGSTFFFELPDAL</sequence>
<dbReference type="InterPro" id="IPR003594">
    <property type="entry name" value="HATPase_dom"/>
</dbReference>
<dbReference type="Proteomes" id="UP000186720">
    <property type="component" value="Unassembled WGS sequence"/>
</dbReference>
<keyword evidence="4" id="KW-0808">Transferase</keyword>
<evidence type="ECO:0000256" key="5">
    <source>
        <dbReference type="ARBA" id="ARBA00022777"/>
    </source>
</evidence>
<dbReference type="Gene3D" id="3.30.565.10">
    <property type="entry name" value="Histidine kinase-like ATPase, C-terminal domain"/>
    <property type="match status" value="1"/>
</dbReference>
<evidence type="ECO:0000256" key="6">
    <source>
        <dbReference type="ARBA" id="ARBA00023012"/>
    </source>
</evidence>
<dbReference type="SUPFAM" id="SSF55874">
    <property type="entry name" value="ATPase domain of HSP90 chaperone/DNA topoisomerase II/histidine kinase"/>
    <property type="match status" value="1"/>
</dbReference>
<evidence type="ECO:0000256" key="3">
    <source>
        <dbReference type="ARBA" id="ARBA00022553"/>
    </source>
</evidence>
<reference evidence="8 9" key="1">
    <citation type="submission" date="2016-11" db="EMBL/GenBank/DDBJ databases">
        <title>Whole Genome Sequencing of Mucilaginibacter polytrichastri RG4-7(T) isolated from the moss sample.</title>
        <authorList>
            <person name="Li Y."/>
        </authorList>
    </citation>
    <scope>NUCLEOTIDE SEQUENCE [LARGE SCALE GENOMIC DNA]</scope>
    <source>
        <strain evidence="8 9">RG4-7</strain>
    </source>
</reference>
<name>A0A1Q6A2C4_9SPHI</name>
<keyword evidence="6" id="KW-0902">Two-component regulatory system</keyword>
<evidence type="ECO:0000256" key="1">
    <source>
        <dbReference type="ARBA" id="ARBA00000085"/>
    </source>
</evidence>
<evidence type="ECO:0000313" key="8">
    <source>
        <dbReference type="EMBL" id="OKS88122.1"/>
    </source>
</evidence>
<dbReference type="EMBL" id="MPPL01000001">
    <property type="protein sequence ID" value="OKS88122.1"/>
    <property type="molecule type" value="Genomic_DNA"/>
</dbReference>
<dbReference type="InterPro" id="IPR036890">
    <property type="entry name" value="HATPase_C_sf"/>
</dbReference>
<dbReference type="GO" id="GO:0000155">
    <property type="term" value="F:phosphorelay sensor kinase activity"/>
    <property type="evidence" value="ECO:0007669"/>
    <property type="project" value="TreeGrafter"/>
</dbReference>
<evidence type="ECO:0000313" key="9">
    <source>
        <dbReference type="Proteomes" id="UP000186720"/>
    </source>
</evidence>
<dbReference type="PROSITE" id="PS50109">
    <property type="entry name" value="HIS_KIN"/>
    <property type="match status" value="1"/>
</dbReference>
<dbReference type="CDD" id="cd00075">
    <property type="entry name" value="HATPase"/>
    <property type="match status" value="1"/>
</dbReference>
<dbReference type="InterPro" id="IPR050351">
    <property type="entry name" value="BphY/WalK/GraS-like"/>
</dbReference>
<evidence type="ECO:0000256" key="4">
    <source>
        <dbReference type="ARBA" id="ARBA00022679"/>
    </source>
</evidence>
<gene>
    <name evidence="8" type="ORF">RG47T_3586</name>
</gene>
<organism evidence="8 9">
    <name type="scientific">Mucilaginibacter polytrichastri</name>
    <dbReference type="NCBI Taxonomy" id="1302689"/>
    <lineage>
        <taxon>Bacteria</taxon>
        <taxon>Pseudomonadati</taxon>
        <taxon>Bacteroidota</taxon>
        <taxon>Sphingobacteriia</taxon>
        <taxon>Sphingobacteriales</taxon>
        <taxon>Sphingobacteriaceae</taxon>
        <taxon>Mucilaginibacter</taxon>
    </lineage>
</organism>
<evidence type="ECO:0000256" key="2">
    <source>
        <dbReference type="ARBA" id="ARBA00012438"/>
    </source>
</evidence>
<dbReference type="EC" id="2.7.13.3" evidence="2"/>
<dbReference type="PANTHER" id="PTHR45453:SF1">
    <property type="entry name" value="PHOSPHATE REGULON SENSOR PROTEIN PHOR"/>
    <property type="match status" value="1"/>
</dbReference>
<dbReference type="AlphaFoldDB" id="A0A1Q6A2C4"/>
<keyword evidence="3" id="KW-0597">Phosphoprotein</keyword>
<dbReference type="GO" id="GO:0005886">
    <property type="term" value="C:plasma membrane"/>
    <property type="evidence" value="ECO:0007669"/>
    <property type="project" value="TreeGrafter"/>
</dbReference>
<protein>
    <recommendedName>
        <fullName evidence="2">histidine kinase</fullName>
        <ecNumber evidence="2">2.7.13.3</ecNumber>
    </recommendedName>
</protein>
<dbReference type="PRINTS" id="PR00344">
    <property type="entry name" value="BCTRLSENSOR"/>
</dbReference>
<dbReference type="FunFam" id="3.30.565.10:FF:000006">
    <property type="entry name" value="Sensor histidine kinase WalK"/>
    <property type="match status" value="1"/>
</dbReference>
<dbReference type="GO" id="GO:0004721">
    <property type="term" value="F:phosphoprotein phosphatase activity"/>
    <property type="evidence" value="ECO:0007669"/>
    <property type="project" value="TreeGrafter"/>
</dbReference>
<dbReference type="InterPro" id="IPR004358">
    <property type="entry name" value="Sig_transdc_His_kin-like_C"/>
</dbReference>
<comment type="caution">
    <text evidence="8">The sequence shown here is derived from an EMBL/GenBank/DDBJ whole genome shotgun (WGS) entry which is preliminary data.</text>
</comment>
<dbReference type="Pfam" id="PF02518">
    <property type="entry name" value="HATPase_c"/>
    <property type="match status" value="1"/>
</dbReference>
<dbReference type="InterPro" id="IPR005467">
    <property type="entry name" value="His_kinase_dom"/>
</dbReference>
<accession>A0A1Q6A2C4</accession>
<keyword evidence="9" id="KW-1185">Reference proteome</keyword>
<comment type="catalytic activity">
    <reaction evidence="1">
        <text>ATP + protein L-histidine = ADP + protein N-phospho-L-histidine.</text>
        <dbReference type="EC" id="2.7.13.3"/>
    </reaction>
</comment>
<dbReference type="PANTHER" id="PTHR45453">
    <property type="entry name" value="PHOSPHATE REGULON SENSOR PROTEIN PHOR"/>
    <property type="match status" value="1"/>
</dbReference>
<dbReference type="GO" id="GO:0016036">
    <property type="term" value="P:cellular response to phosphate starvation"/>
    <property type="evidence" value="ECO:0007669"/>
    <property type="project" value="TreeGrafter"/>
</dbReference>
<keyword evidence="5" id="KW-0418">Kinase</keyword>
<proteinExistence type="predicted"/>
<evidence type="ECO:0000259" key="7">
    <source>
        <dbReference type="PROSITE" id="PS50109"/>
    </source>
</evidence>
<feature type="domain" description="Histidine kinase" evidence="7">
    <location>
        <begin position="1"/>
        <end position="203"/>
    </location>
</feature>
<dbReference type="STRING" id="1302689.RG47T_3586"/>